<evidence type="ECO:0000313" key="2">
    <source>
        <dbReference type="EMBL" id="KAK2871012.1"/>
    </source>
</evidence>
<dbReference type="AlphaFoldDB" id="A0AA88TCN3"/>
<gene>
    <name evidence="2" type="ORF">Q8A67_023539</name>
</gene>
<comment type="caution">
    <text evidence="2">The sequence shown here is derived from an EMBL/GenBank/DDBJ whole genome shotgun (WGS) entry which is preliminary data.</text>
</comment>
<dbReference type="Proteomes" id="UP001187343">
    <property type="component" value="Unassembled WGS sequence"/>
</dbReference>
<feature type="region of interest" description="Disordered" evidence="1">
    <location>
        <begin position="64"/>
        <end position="88"/>
    </location>
</feature>
<accession>A0AA88TCN3</accession>
<name>A0AA88TCN3_9TELE</name>
<organism evidence="2 3">
    <name type="scientific">Cirrhinus molitorella</name>
    <name type="common">mud carp</name>
    <dbReference type="NCBI Taxonomy" id="172907"/>
    <lineage>
        <taxon>Eukaryota</taxon>
        <taxon>Metazoa</taxon>
        <taxon>Chordata</taxon>
        <taxon>Craniata</taxon>
        <taxon>Vertebrata</taxon>
        <taxon>Euteleostomi</taxon>
        <taxon>Actinopterygii</taxon>
        <taxon>Neopterygii</taxon>
        <taxon>Teleostei</taxon>
        <taxon>Ostariophysi</taxon>
        <taxon>Cypriniformes</taxon>
        <taxon>Cyprinidae</taxon>
        <taxon>Labeoninae</taxon>
        <taxon>Labeonini</taxon>
        <taxon>Cirrhinus</taxon>
    </lineage>
</organism>
<feature type="compositionally biased region" description="Polar residues" evidence="1">
    <location>
        <begin position="79"/>
        <end position="88"/>
    </location>
</feature>
<sequence>MSVRLRHHPRGSTSLPVWIADDSDVKESSSVHDADKDLHEQSQYRGMFIALQSQLEKIIERHTEASISEPQRAGRIKPSTPSSHLQAKQITGLSSPNPWVEKTAACDQVMKVIPPQILSGPVSQRPAEVENMFSTPSSELNLAPACCSVEQMHRLCLRKNLWNMRERF</sequence>
<evidence type="ECO:0000256" key="1">
    <source>
        <dbReference type="SAM" id="MobiDB-lite"/>
    </source>
</evidence>
<dbReference type="EMBL" id="JAUYZG010000023">
    <property type="protein sequence ID" value="KAK2871012.1"/>
    <property type="molecule type" value="Genomic_DNA"/>
</dbReference>
<keyword evidence="3" id="KW-1185">Reference proteome</keyword>
<protein>
    <submittedName>
        <fullName evidence="2">Uncharacterized protein</fullName>
    </submittedName>
</protein>
<reference evidence="2" key="1">
    <citation type="submission" date="2023-08" db="EMBL/GenBank/DDBJ databases">
        <title>Chromosome-level Genome Assembly of mud carp (Cirrhinus molitorella).</title>
        <authorList>
            <person name="Liu H."/>
        </authorList>
    </citation>
    <scope>NUCLEOTIDE SEQUENCE</scope>
    <source>
        <strain evidence="2">Prfri</strain>
        <tissue evidence="2">Muscle</tissue>
    </source>
</reference>
<proteinExistence type="predicted"/>
<evidence type="ECO:0000313" key="3">
    <source>
        <dbReference type="Proteomes" id="UP001187343"/>
    </source>
</evidence>